<evidence type="ECO:0000313" key="2">
    <source>
        <dbReference type="Proteomes" id="UP001243364"/>
    </source>
</evidence>
<name>A0ABU0QCR2_STRAH</name>
<dbReference type="RefSeq" id="WP_307048962.1">
    <property type="nucleotide sequence ID" value="NZ_JAUSYA010000001.1"/>
</dbReference>
<reference evidence="1 2" key="1">
    <citation type="submission" date="2023-07" db="EMBL/GenBank/DDBJ databases">
        <title>Comparative genomics of wheat-associated soil bacteria to identify genetic determinants of phenazine resistance.</title>
        <authorList>
            <person name="Mouncey N."/>
        </authorList>
    </citation>
    <scope>NUCLEOTIDE SEQUENCE [LARGE SCALE GENOMIC DNA]</scope>
    <source>
        <strain evidence="1 2">W4I19-2</strain>
    </source>
</reference>
<organism evidence="1 2">
    <name type="scientific">Streptomyces achromogenes</name>
    <dbReference type="NCBI Taxonomy" id="67255"/>
    <lineage>
        <taxon>Bacteria</taxon>
        <taxon>Bacillati</taxon>
        <taxon>Actinomycetota</taxon>
        <taxon>Actinomycetes</taxon>
        <taxon>Kitasatosporales</taxon>
        <taxon>Streptomycetaceae</taxon>
        <taxon>Streptomyces</taxon>
    </lineage>
</organism>
<comment type="caution">
    <text evidence="1">The sequence shown here is derived from an EMBL/GenBank/DDBJ whole genome shotgun (WGS) entry which is preliminary data.</text>
</comment>
<gene>
    <name evidence="1" type="ORF">QFZ56_007378</name>
</gene>
<evidence type="ECO:0000313" key="1">
    <source>
        <dbReference type="EMBL" id="MDQ0688415.1"/>
    </source>
</evidence>
<dbReference type="EMBL" id="JAUSYA010000001">
    <property type="protein sequence ID" value="MDQ0688415.1"/>
    <property type="molecule type" value="Genomic_DNA"/>
</dbReference>
<keyword evidence="2" id="KW-1185">Reference proteome</keyword>
<protein>
    <submittedName>
        <fullName evidence="1">Uncharacterized protein</fullName>
    </submittedName>
</protein>
<dbReference type="Proteomes" id="UP001243364">
    <property type="component" value="Unassembled WGS sequence"/>
</dbReference>
<sequence length="309" mass="34249">MFGRGERRDGVDQPRDPEFTYLSEAEAARLRVFVRDAFAERGIEVTVESGRVTTGAGWRFGLTNLAAACHNDSSGPRRWRTLVDQHVDRVVRSLDGRQALKALPREQVLTRLHPRFIPGEPRLLKAFGYGPPSVPGLLEVLALDLPETVDMLTADDLADLGDLTALRERAFQNLRDVRVDKHEKVKDKSGARFDVLMGDSYFVASLALLLDEVVRRHSKDTPTPDGVLVALPHRHQLAFHVIRDSDVLPSLNLMARFAAVGHEKFPGALSPAVFWWHDGEFTRVATSDGGVYVKLTEEGVALMARLSGG</sequence>
<accession>A0ABU0QCR2</accession>
<proteinExistence type="predicted"/>